<accession>A0ABU9QLJ1</accession>
<evidence type="ECO:0000259" key="2">
    <source>
        <dbReference type="Pfam" id="PF15978"/>
    </source>
</evidence>
<evidence type="ECO:0000313" key="4">
    <source>
        <dbReference type="Proteomes" id="UP001494588"/>
    </source>
</evidence>
<gene>
    <name evidence="3" type="ORF">V4C55_29825</name>
</gene>
<feature type="domain" description="Transposon Tn7 transposition protein TnsD C-terminal" evidence="2">
    <location>
        <begin position="219"/>
        <end position="489"/>
    </location>
</feature>
<dbReference type="InterPro" id="IPR032750">
    <property type="entry name" value="TnsD_C"/>
</dbReference>
<keyword evidence="4" id="KW-1185">Reference proteome</keyword>
<name>A0ABU9QLJ1_9BURK</name>
<dbReference type="Proteomes" id="UP001494588">
    <property type="component" value="Unassembled WGS sequence"/>
</dbReference>
<dbReference type="EMBL" id="JAZHGC010000030">
    <property type="protein sequence ID" value="MEM5289930.1"/>
    <property type="molecule type" value="Genomic_DNA"/>
</dbReference>
<proteinExistence type="predicted"/>
<dbReference type="Pfam" id="PF15978">
    <property type="entry name" value="TnsD"/>
    <property type="match status" value="1"/>
</dbReference>
<dbReference type="InterPro" id="IPR009492">
    <property type="entry name" value="TniQ"/>
</dbReference>
<evidence type="ECO:0000313" key="3">
    <source>
        <dbReference type="EMBL" id="MEM5289930.1"/>
    </source>
</evidence>
<dbReference type="RefSeq" id="WP_201658255.1">
    <property type="nucleotide sequence ID" value="NZ_CAJHCS010000030.1"/>
</dbReference>
<organism evidence="3 4">
    <name type="scientific">Paraburkholderia sabiae</name>
    <dbReference type="NCBI Taxonomy" id="273251"/>
    <lineage>
        <taxon>Bacteria</taxon>
        <taxon>Pseudomonadati</taxon>
        <taxon>Pseudomonadota</taxon>
        <taxon>Betaproteobacteria</taxon>
        <taxon>Burkholderiales</taxon>
        <taxon>Burkholderiaceae</taxon>
        <taxon>Paraburkholderia</taxon>
    </lineage>
</organism>
<feature type="domain" description="TniQ" evidence="1">
    <location>
        <begin position="7"/>
        <end position="160"/>
    </location>
</feature>
<comment type="caution">
    <text evidence="3">The sequence shown here is derived from an EMBL/GenBank/DDBJ whole genome shotgun (WGS) entry which is preliminary data.</text>
</comment>
<sequence length="613" mass="70257">MAIALLPLKEGETLGSNFGRYAELMGLKATWRLRQSLFGCSPEPGSRLPTAIDHLAQQVRDYWNLTAEEIVKRHTEFQYSTMMASESLRETLLQVMLAPPSGERFAFPMRIYGLKGERTGTLRYCETCLAESIEQQQTPYWRIDHQLAGVYCCVKHGCILKSVKRVQSERYFDQTVFRLVKKSDEMVLQRVTPQEKYAVEDIAKRSVLQRVEWGGGQSRQVYRDMLMDAGFVRTKSQIKFEKVIFAWFEYFGPEYCHVTNMTSGRISKWLHCLSESHVRSECPHPFIYIAAASFLEHCVKSSGSYIPQIRRNAPAWVGEGAVIASALDAYTCTGALHRRSDFLEFVSLRRDRWKLVCTCGISYRLVKADLCDVVKLLPIAYGDRYRNRYCALIAKGLNLSSAAQTLRLSINVGIRWAYEERAANIKLLPCREINKLHSKWRWLVKNAPPERPITAAAEADPAVYKALLKNDPNWLRTFNQNHRSPGRTKGAVRLKEPTPDQIREAWRGLISAVPPMMATRSAILERAGFPRVTMGRNRSFEPVLMELVECRPAYLERVISWLANLASGHRLGDCDEAMRTAGLRRTRFTKEQRDRIRSIELTNPDEGHSTRKY</sequence>
<evidence type="ECO:0000259" key="1">
    <source>
        <dbReference type="Pfam" id="PF06527"/>
    </source>
</evidence>
<protein>
    <submittedName>
        <fullName evidence="3">TnsD family Tn7-like transposition protein</fullName>
    </submittedName>
</protein>
<reference evidence="3 4" key="1">
    <citation type="submission" date="2024-01" db="EMBL/GenBank/DDBJ databases">
        <title>The diversity of rhizobia nodulating Mimosa spp. in eleven states of Brazil covering several biomes is determined by host plant, location, and edaphic factors.</title>
        <authorList>
            <person name="Rouws L."/>
            <person name="Barauna A."/>
            <person name="Beukes C."/>
            <person name="De Faria S.M."/>
            <person name="Gross E."/>
            <person name="Dos Reis Junior F.B."/>
            <person name="Simon M."/>
            <person name="Maluk M."/>
            <person name="Odee D.W."/>
            <person name="Kenicer G."/>
            <person name="Young J.P.W."/>
            <person name="Reis V.M."/>
            <person name="Zilli J."/>
            <person name="James E.K."/>
        </authorList>
    </citation>
    <scope>NUCLEOTIDE SEQUENCE [LARGE SCALE GENOMIC DNA]</scope>
    <source>
        <strain evidence="3 4">JPY77</strain>
    </source>
</reference>
<dbReference type="Pfam" id="PF06527">
    <property type="entry name" value="TniQ"/>
    <property type="match status" value="1"/>
</dbReference>